<comment type="caution">
    <text evidence="1">The sequence shown here is derived from an EMBL/GenBank/DDBJ whole genome shotgun (WGS) entry which is preliminary data.</text>
</comment>
<organism evidence="1 2">
    <name type="scientific">Lindgomyces ingoldianus</name>
    <dbReference type="NCBI Taxonomy" id="673940"/>
    <lineage>
        <taxon>Eukaryota</taxon>
        <taxon>Fungi</taxon>
        <taxon>Dikarya</taxon>
        <taxon>Ascomycota</taxon>
        <taxon>Pezizomycotina</taxon>
        <taxon>Dothideomycetes</taxon>
        <taxon>Pleosporomycetidae</taxon>
        <taxon>Pleosporales</taxon>
        <taxon>Lindgomycetaceae</taxon>
        <taxon>Lindgomyces</taxon>
    </lineage>
</organism>
<dbReference type="Proteomes" id="UP000799755">
    <property type="component" value="Unassembled WGS sequence"/>
</dbReference>
<evidence type="ECO:0000313" key="2">
    <source>
        <dbReference type="Proteomes" id="UP000799755"/>
    </source>
</evidence>
<proteinExistence type="predicted"/>
<evidence type="ECO:0000313" key="1">
    <source>
        <dbReference type="EMBL" id="KAF2466873.1"/>
    </source>
</evidence>
<protein>
    <submittedName>
        <fullName evidence="1">ISP domain-containing protein</fullName>
    </submittedName>
</protein>
<accession>A0ACB6QIP7</accession>
<sequence length="327" mass="36593">VTKEPDLLDGWWTSEYLFALERRAVFSKTWTCIAHRSRFLKPGDYISLELAGFPVLIILGKDHIARAFHNVCRHRAYTVTKKPAGSSLVLGCRYHGWSYDTKGDLVKAPQFDDVEGFDKSENGLFKIHTCTDRGGFIHINLDAGQLLDSPDCENTVDFLDEHGISAGSAWLTGWELSGAFNWKTIGESPSSRYVFSMFRHRHLDLSESQVLQIAPTTTVISILNSPIWATLTRLPASAGRCTVMCDVFSTKAVILDPVDQEALKSLFTSHINDLEQSYEAVKIIRPFQEPSLLPLLKAHLKLERLAGMEIFPGKQDGGKSESFCRAE</sequence>
<name>A0ACB6QIP7_9PLEO</name>
<feature type="non-terminal residue" evidence="1">
    <location>
        <position position="327"/>
    </location>
</feature>
<gene>
    <name evidence="1" type="ORF">BDR25DRAFT_204994</name>
</gene>
<feature type="non-terminal residue" evidence="1">
    <location>
        <position position="1"/>
    </location>
</feature>
<reference evidence="1" key="1">
    <citation type="journal article" date="2020" name="Stud. Mycol.">
        <title>101 Dothideomycetes genomes: a test case for predicting lifestyles and emergence of pathogens.</title>
        <authorList>
            <person name="Haridas S."/>
            <person name="Albert R."/>
            <person name="Binder M."/>
            <person name="Bloem J."/>
            <person name="Labutti K."/>
            <person name="Salamov A."/>
            <person name="Andreopoulos B."/>
            <person name="Baker S."/>
            <person name="Barry K."/>
            <person name="Bills G."/>
            <person name="Bluhm B."/>
            <person name="Cannon C."/>
            <person name="Castanera R."/>
            <person name="Culley D."/>
            <person name="Daum C."/>
            <person name="Ezra D."/>
            <person name="Gonzalez J."/>
            <person name="Henrissat B."/>
            <person name="Kuo A."/>
            <person name="Liang C."/>
            <person name="Lipzen A."/>
            <person name="Lutzoni F."/>
            <person name="Magnuson J."/>
            <person name="Mondo S."/>
            <person name="Nolan M."/>
            <person name="Ohm R."/>
            <person name="Pangilinan J."/>
            <person name="Park H.-J."/>
            <person name="Ramirez L."/>
            <person name="Alfaro M."/>
            <person name="Sun H."/>
            <person name="Tritt A."/>
            <person name="Yoshinaga Y."/>
            <person name="Zwiers L.-H."/>
            <person name="Turgeon B."/>
            <person name="Goodwin S."/>
            <person name="Spatafora J."/>
            <person name="Crous P."/>
            <person name="Grigoriev I."/>
        </authorList>
    </citation>
    <scope>NUCLEOTIDE SEQUENCE</scope>
    <source>
        <strain evidence="1">ATCC 200398</strain>
    </source>
</reference>
<dbReference type="EMBL" id="MU003522">
    <property type="protein sequence ID" value="KAF2466873.1"/>
    <property type="molecule type" value="Genomic_DNA"/>
</dbReference>
<keyword evidence="2" id="KW-1185">Reference proteome</keyword>